<dbReference type="RefSeq" id="WP_146789807.1">
    <property type="nucleotide sequence ID" value="NZ_BAABIO010000003.1"/>
</dbReference>
<sequence>MNKVLSDQSDWDELLEFISEKQVTPIIGKEIYQFTEADALIPFDDYLSAQLLKSSNVSGVSLQLNEAVSYLVNERRMKPMDVTRKLKALVKEVGFEFPLLTSLLQITDLQYFINTSVYNNVLEQKLRDVRKVEPTSINFSINEPFSDCEDLEKLKQPFVFNVFGSLLHTVDAALSEEDMLEYTGYFKEKMSGAANIINALRNHNLLFIGCAFPDWMVRFILRLLSNEPLHEWGVRRNIVVVNDKSPKRKEQFDFLRKYDAVTYDGNTADFVQELAERLNQKNPSALKSKKIFLSYTVSDREAVETMKRALESLQNITCWYDNREIAPGDDFKTEIAKNIKSADLFIPLISANSLQHKDGYVQLEWLTADNVATFRKIDGNTAKYLMPVVIDDTNPYDASVPKYFSELSIGKVPHGNPGSDFLNQVKETLLTA</sequence>
<dbReference type="SUPFAM" id="SSF52200">
    <property type="entry name" value="Toll/Interleukin receptor TIR domain"/>
    <property type="match status" value="1"/>
</dbReference>
<evidence type="ECO:0000313" key="3">
    <source>
        <dbReference type="Proteomes" id="UP000321204"/>
    </source>
</evidence>
<keyword evidence="3" id="KW-1185">Reference proteome</keyword>
<proteinExistence type="predicted"/>
<dbReference type="InterPro" id="IPR035897">
    <property type="entry name" value="Toll_tir_struct_dom_sf"/>
</dbReference>
<feature type="domain" description="TIR" evidence="1">
    <location>
        <begin position="287"/>
        <end position="432"/>
    </location>
</feature>
<reference evidence="2 3" key="1">
    <citation type="journal article" date="2015" name="Int. J. Syst. Evol. Microbiol.">
        <title>Flavisolibacter ginsenosidimutans sp. nov., with ginsenoside-converting activity isolated from soil used for cultivating ginseng.</title>
        <authorList>
            <person name="Zhao Y."/>
            <person name="Liu Q."/>
            <person name="Kang M.S."/>
            <person name="Jin F."/>
            <person name="Yu H."/>
            <person name="Im W.T."/>
        </authorList>
    </citation>
    <scope>NUCLEOTIDE SEQUENCE [LARGE SCALE GENOMIC DNA]</scope>
    <source>
        <strain evidence="2 3">Gsoil 636</strain>
    </source>
</reference>
<protein>
    <submittedName>
        <fullName evidence="2">Toll/interleukin-1 receptor domain-containing protein</fullName>
    </submittedName>
</protein>
<name>A0A5B8ULC2_9BACT</name>
<dbReference type="Gene3D" id="3.40.50.10140">
    <property type="entry name" value="Toll/interleukin-1 receptor homology (TIR) domain"/>
    <property type="match status" value="1"/>
</dbReference>
<organism evidence="2 3">
    <name type="scientific">Flavisolibacter ginsenosidimutans</name>
    <dbReference type="NCBI Taxonomy" id="661481"/>
    <lineage>
        <taxon>Bacteria</taxon>
        <taxon>Pseudomonadati</taxon>
        <taxon>Bacteroidota</taxon>
        <taxon>Chitinophagia</taxon>
        <taxon>Chitinophagales</taxon>
        <taxon>Chitinophagaceae</taxon>
        <taxon>Flavisolibacter</taxon>
    </lineage>
</organism>
<dbReference type="Pfam" id="PF13289">
    <property type="entry name" value="SIR2_2"/>
    <property type="match status" value="1"/>
</dbReference>
<dbReference type="KEGG" id="fgg:FSB75_16695"/>
<dbReference type="PROSITE" id="PS50104">
    <property type="entry name" value="TIR"/>
    <property type="match status" value="1"/>
</dbReference>
<evidence type="ECO:0000259" key="1">
    <source>
        <dbReference type="PROSITE" id="PS50104"/>
    </source>
</evidence>
<dbReference type="Pfam" id="PF13676">
    <property type="entry name" value="TIR_2"/>
    <property type="match status" value="1"/>
</dbReference>
<dbReference type="Proteomes" id="UP000321204">
    <property type="component" value="Chromosome"/>
</dbReference>
<evidence type="ECO:0000313" key="2">
    <source>
        <dbReference type="EMBL" id="QEC57467.1"/>
    </source>
</evidence>
<dbReference type="InterPro" id="IPR000157">
    <property type="entry name" value="TIR_dom"/>
</dbReference>
<dbReference type="EMBL" id="CP042433">
    <property type="protein sequence ID" value="QEC57467.1"/>
    <property type="molecule type" value="Genomic_DNA"/>
</dbReference>
<dbReference type="AlphaFoldDB" id="A0A5B8ULC2"/>
<gene>
    <name evidence="2" type="ORF">FSB75_16695</name>
</gene>
<keyword evidence="2" id="KW-0675">Receptor</keyword>
<dbReference type="GO" id="GO:0007165">
    <property type="term" value="P:signal transduction"/>
    <property type="evidence" value="ECO:0007669"/>
    <property type="project" value="InterPro"/>
</dbReference>
<accession>A0A5B8ULC2</accession>
<dbReference type="OrthoDB" id="681513at2"/>